<feature type="compositionally biased region" description="Low complexity" evidence="1">
    <location>
        <begin position="1"/>
        <end position="12"/>
    </location>
</feature>
<dbReference type="GO" id="GO:0016477">
    <property type="term" value="P:cell migration"/>
    <property type="evidence" value="ECO:0007669"/>
    <property type="project" value="TreeGrafter"/>
</dbReference>
<feature type="non-terminal residue" evidence="3">
    <location>
        <position position="665"/>
    </location>
</feature>
<name>A0A0B6ZEI0_9EUPU</name>
<accession>A0A0B6ZEI0</accession>
<feature type="region of interest" description="Disordered" evidence="1">
    <location>
        <begin position="1"/>
        <end position="86"/>
    </location>
</feature>
<dbReference type="GO" id="GO:0005737">
    <property type="term" value="C:cytoplasm"/>
    <property type="evidence" value="ECO:0007669"/>
    <property type="project" value="TreeGrafter"/>
</dbReference>
<feature type="compositionally biased region" description="Low complexity" evidence="1">
    <location>
        <begin position="249"/>
        <end position="260"/>
    </location>
</feature>
<dbReference type="InterPro" id="IPR014928">
    <property type="entry name" value="Serine_rich_dom"/>
</dbReference>
<dbReference type="AlphaFoldDB" id="A0A0B6ZEI0"/>
<gene>
    <name evidence="3" type="primary">ORF60918</name>
</gene>
<feature type="compositionally biased region" description="Polar residues" evidence="1">
    <location>
        <begin position="200"/>
        <end position="213"/>
    </location>
</feature>
<dbReference type="PANTHER" id="PTHR10654:SF18">
    <property type="entry name" value="IP17195P"/>
    <property type="match status" value="1"/>
</dbReference>
<evidence type="ECO:0000313" key="3">
    <source>
        <dbReference type="EMBL" id="CEK66994.1"/>
    </source>
</evidence>
<evidence type="ECO:0000256" key="1">
    <source>
        <dbReference type="SAM" id="MobiDB-lite"/>
    </source>
</evidence>
<dbReference type="GO" id="GO:0007169">
    <property type="term" value="P:cell surface receptor protein tyrosine kinase signaling pathway"/>
    <property type="evidence" value="ECO:0007669"/>
    <property type="project" value="TreeGrafter"/>
</dbReference>
<dbReference type="Gene3D" id="1.20.120.830">
    <property type="entry name" value="Serine-rich domain"/>
    <property type="match status" value="1"/>
</dbReference>
<protein>
    <recommendedName>
        <fullName evidence="2">Serine rich protein interaction domain-containing protein</fullName>
    </recommendedName>
</protein>
<feature type="compositionally biased region" description="Polar residues" evidence="1">
    <location>
        <begin position="37"/>
        <end position="61"/>
    </location>
</feature>
<feature type="region of interest" description="Disordered" evidence="1">
    <location>
        <begin position="545"/>
        <end position="566"/>
    </location>
</feature>
<organism evidence="3">
    <name type="scientific">Arion vulgaris</name>
    <dbReference type="NCBI Taxonomy" id="1028688"/>
    <lineage>
        <taxon>Eukaryota</taxon>
        <taxon>Metazoa</taxon>
        <taxon>Spiralia</taxon>
        <taxon>Lophotrochozoa</taxon>
        <taxon>Mollusca</taxon>
        <taxon>Gastropoda</taxon>
        <taxon>Heterobranchia</taxon>
        <taxon>Euthyneura</taxon>
        <taxon>Panpulmonata</taxon>
        <taxon>Eupulmonata</taxon>
        <taxon>Stylommatophora</taxon>
        <taxon>Helicina</taxon>
        <taxon>Arionoidea</taxon>
        <taxon>Arionidae</taxon>
        <taxon>Arion</taxon>
    </lineage>
</organism>
<evidence type="ECO:0000259" key="2">
    <source>
        <dbReference type="Pfam" id="PF08824"/>
    </source>
</evidence>
<sequence>PPSHRSGSSSRRPSYDALRNFLGSRKASLGDDLYDTPPSSKRGSAESNTNGIYDTPTSSKRASCERTPSHSNRSSASRDSDSNLLSSNSHSQLLLTLQQCGGTHPLVIRRRSGSHCSESSGDSNRSSLDRILSEEGPPIYESLSPSTSVEQLNSADPTYDTPPSRTHVLSRINPASQSSLGSAASSESLLSNRSSINSAHMSQTPSLPDSARSSMDLPSDIYDVPSRSQESDRSRKQLSVDSGLGFYDSPFRSRPSSSTSNTVTIDNLKLSQSSFDCKQSPSVKDIKRCKSLENAVDDSYDTPRSNAPKVGQKKLEGSSQSGSTSILCESSNVYDIPPQVTRDSVISTESECSEENRRFSSYSLDSEPYMVEVLQWDELLLDVDSALEQLVKRQQDVVKATSRLTSFINSTWRSQSSLEKTLYDIKISCSLVRNSLLDFVDFSNGTLANAVRLPDKQLANRLYKYLSPLQNSFDLVYKSFINLEDMKWQVALLSEPVDKNRPDFLGQIALVAKELMPDVKKVASFIQLNASTLFKKSALTDGKKSTMPYKPPVVPSKSNDNSLGKGSGYGYNQPKNVQLRPLPAVPNTDWCLPVEATLPLTDPRKLSLYDIKAALHKDDYAECDELPSEKELEQKRQVFLEQNIQEYDYVQLDPRENFNRSQSNI</sequence>
<feature type="compositionally biased region" description="Polar residues" evidence="1">
    <location>
        <begin position="143"/>
        <end position="164"/>
    </location>
</feature>
<dbReference type="InterPro" id="IPR038319">
    <property type="entry name" value="Serine_rich_sf"/>
</dbReference>
<dbReference type="Pfam" id="PF08824">
    <property type="entry name" value="Serine_rich"/>
    <property type="match status" value="1"/>
</dbReference>
<feature type="domain" description="Serine rich protein interaction" evidence="2">
    <location>
        <begin position="381"/>
        <end position="536"/>
    </location>
</feature>
<reference evidence="3" key="1">
    <citation type="submission" date="2014-12" db="EMBL/GenBank/DDBJ databases">
        <title>Insight into the proteome of Arion vulgaris.</title>
        <authorList>
            <person name="Aradska J."/>
            <person name="Bulat T."/>
            <person name="Smidak R."/>
            <person name="Sarate P."/>
            <person name="Gangsoo J."/>
            <person name="Sialana F."/>
            <person name="Bilban M."/>
            <person name="Lubec G."/>
        </authorList>
    </citation>
    <scope>NUCLEOTIDE SEQUENCE</scope>
    <source>
        <tissue evidence="3">Skin</tissue>
    </source>
</reference>
<dbReference type="PANTHER" id="PTHR10654">
    <property type="entry name" value="CAS SCAFFOLDING PROTEIN"/>
    <property type="match status" value="1"/>
</dbReference>
<feature type="region of interest" description="Disordered" evidence="1">
    <location>
        <begin position="296"/>
        <end position="323"/>
    </location>
</feature>
<feature type="region of interest" description="Disordered" evidence="1">
    <location>
        <begin position="136"/>
        <end position="262"/>
    </location>
</feature>
<feature type="non-terminal residue" evidence="3">
    <location>
        <position position="1"/>
    </location>
</feature>
<feature type="compositionally biased region" description="Low complexity" evidence="1">
    <location>
        <begin position="175"/>
        <end position="199"/>
    </location>
</feature>
<proteinExistence type="predicted"/>
<dbReference type="GO" id="GO:0005886">
    <property type="term" value="C:plasma membrane"/>
    <property type="evidence" value="ECO:0007669"/>
    <property type="project" value="TreeGrafter"/>
</dbReference>
<dbReference type="InterPro" id="IPR037362">
    <property type="entry name" value="CAS_fam"/>
</dbReference>
<dbReference type="EMBL" id="HACG01020129">
    <property type="protein sequence ID" value="CEK66994.1"/>
    <property type="molecule type" value="Transcribed_RNA"/>
</dbReference>